<dbReference type="OMA" id="EWHDEGE"/>
<evidence type="ECO:0008006" key="5">
    <source>
        <dbReference type="Google" id="ProtNLM"/>
    </source>
</evidence>
<feature type="transmembrane region" description="Helical" evidence="2">
    <location>
        <begin position="132"/>
        <end position="151"/>
    </location>
</feature>
<organism evidence="3">
    <name type="scientific">Oryza nivara</name>
    <name type="common">Indian wild rice</name>
    <name type="synonym">Oryza sativa f. spontanea</name>
    <dbReference type="NCBI Taxonomy" id="4536"/>
    <lineage>
        <taxon>Eukaryota</taxon>
        <taxon>Viridiplantae</taxon>
        <taxon>Streptophyta</taxon>
        <taxon>Embryophyta</taxon>
        <taxon>Tracheophyta</taxon>
        <taxon>Spermatophyta</taxon>
        <taxon>Magnoliopsida</taxon>
        <taxon>Liliopsida</taxon>
        <taxon>Poales</taxon>
        <taxon>Poaceae</taxon>
        <taxon>BOP clade</taxon>
        <taxon>Oryzoideae</taxon>
        <taxon>Oryzeae</taxon>
        <taxon>Oryzinae</taxon>
        <taxon>Oryza</taxon>
    </lineage>
</organism>
<dbReference type="HOGENOM" id="CLU_088072_1_0_1"/>
<keyword evidence="2" id="KW-1133">Transmembrane helix</keyword>
<sequence>MASSRSDGSSSSSRRPVASIVLYRVGPLEYQPPVMCGCKAKAVRWISWSIDNPAGRYFKCRNAQVGGCDFFAWMEKEQLRQEEEECRERLGEETQRLEAVRTELASLRENGLEISKELCALKIGIKRWRLRNVLVICSVACVFMLVVVLFGKK</sequence>
<evidence type="ECO:0000313" key="4">
    <source>
        <dbReference type="Proteomes" id="UP000006591"/>
    </source>
</evidence>
<keyword evidence="1" id="KW-0175">Coiled coil</keyword>
<reference evidence="3" key="2">
    <citation type="submission" date="2018-04" db="EMBL/GenBank/DDBJ databases">
        <title>OnivRS2 (Oryza nivara Reference Sequence Version 2).</title>
        <authorList>
            <person name="Zhang J."/>
            <person name="Kudrna D."/>
            <person name="Lee S."/>
            <person name="Talag J."/>
            <person name="Rajasekar S."/>
            <person name="Welchert J."/>
            <person name="Hsing Y.-I."/>
            <person name="Wing R.A."/>
        </authorList>
    </citation>
    <scope>NUCLEOTIDE SEQUENCE [LARGE SCALE GENOMIC DNA]</scope>
</reference>
<accession>A0A0E0FJX1</accession>
<keyword evidence="2" id="KW-0812">Transmembrane</keyword>
<dbReference type="PANTHER" id="PTHR33248">
    <property type="entry name" value="ZINC ION-BINDING PROTEIN"/>
    <property type="match status" value="1"/>
</dbReference>
<evidence type="ECO:0000256" key="1">
    <source>
        <dbReference type="SAM" id="Coils"/>
    </source>
</evidence>
<proteinExistence type="predicted"/>
<reference evidence="3" key="1">
    <citation type="submission" date="2015-04" db="UniProtKB">
        <authorList>
            <consortium name="EnsemblPlants"/>
        </authorList>
    </citation>
    <scope>IDENTIFICATION</scope>
    <source>
        <strain evidence="3">SL10</strain>
    </source>
</reference>
<dbReference type="Gramene" id="ONIVA01G13220.1">
    <property type="protein sequence ID" value="ONIVA01G13220.1"/>
    <property type="gene ID" value="ONIVA01G13220"/>
</dbReference>
<protein>
    <recommendedName>
        <fullName evidence="5">Zinc finger GRF-type domain-containing protein</fullName>
    </recommendedName>
</protein>
<keyword evidence="4" id="KW-1185">Reference proteome</keyword>
<keyword evidence="2" id="KW-0472">Membrane</keyword>
<name>A0A0E0FJX1_ORYNI</name>
<feature type="coiled-coil region" evidence="1">
    <location>
        <begin position="76"/>
        <end position="110"/>
    </location>
</feature>
<evidence type="ECO:0000256" key="2">
    <source>
        <dbReference type="SAM" id="Phobius"/>
    </source>
</evidence>
<dbReference type="EnsemblPlants" id="ONIVA01G13220.1">
    <property type="protein sequence ID" value="ONIVA01G13220.1"/>
    <property type="gene ID" value="ONIVA01G13220"/>
</dbReference>
<dbReference type="AlphaFoldDB" id="A0A0E0FJX1"/>
<dbReference type="Proteomes" id="UP000006591">
    <property type="component" value="Chromosome 1"/>
</dbReference>
<evidence type="ECO:0000313" key="3">
    <source>
        <dbReference type="EnsemblPlants" id="ONIVA01G13220.1"/>
    </source>
</evidence>